<dbReference type="InterPro" id="IPR020476">
    <property type="entry name" value="Nudix_hydrolase"/>
</dbReference>
<dbReference type="PRINTS" id="PR00502">
    <property type="entry name" value="NUDIXFAMILY"/>
</dbReference>
<keyword evidence="6" id="KW-1185">Reference proteome</keyword>
<dbReference type="EMBL" id="CAJZBQ010000057">
    <property type="protein sequence ID" value="CAG9333859.1"/>
    <property type="molecule type" value="Genomic_DNA"/>
</dbReference>
<dbReference type="InterPro" id="IPR000086">
    <property type="entry name" value="NUDIX_hydrolase_dom"/>
</dbReference>
<dbReference type="Proteomes" id="UP001162131">
    <property type="component" value="Unassembled WGS sequence"/>
</dbReference>
<dbReference type="Gene3D" id="3.90.79.10">
    <property type="entry name" value="Nucleoside Triphosphate Pyrophosphohydrolase"/>
    <property type="match status" value="1"/>
</dbReference>
<dbReference type="PROSITE" id="PS51462">
    <property type="entry name" value="NUDIX"/>
    <property type="match status" value="1"/>
</dbReference>
<dbReference type="PANTHER" id="PTHR13994:SF13">
    <property type="entry name" value="FI03680P"/>
    <property type="match status" value="1"/>
</dbReference>
<dbReference type="InterPro" id="IPR020084">
    <property type="entry name" value="NUDIX_hydrolase_CS"/>
</dbReference>
<protein>
    <recommendedName>
        <fullName evidence="4">Nudix hydrolase domain-containing protein</fullName>
    </recommendedName>
</protein>
<feature type="domain" description="Nudix hydrolase" evidence="4">
    <location>
        <begin position="89"/>
        <end position="218"/>
    </location>
</feature>
<dbReference type="GO" id="GO:0047631">
    <property type="term" value="F:ADP-ribose diphosphatase activity"/>
    <property type="evidence" value="ECO:0007669"/>
    <property type="project" value="TreeGrafter"/>
</dbReference>
<dbReference type="PRINTS" id="PR01356">
    <property type="entry name" value="GFGPROTEIN"/>
</dbReference>
<dbReference type="Pfam" id="PF18290">
    <property type="entry name" value="Nudix_hydro"/>
    <property type="match status" value="1"/>
</dbReference>
<evidence type="ECO:0000259" key="4">
    <source>
        <dbReference type="PROSITE" id="PS51462"/>
    </source>
</evidence>
<proteinExistence type="inferred from homology"/>
<comment type="caution">
    <text evidence="5">The sequence shown here is derived from an EMBL/GenBank/DDBJ whole genome shotgun (WGS) entry which is preliminary data.</text>
</comment>
<evidence type="ECO:0000313" key="6">
    <source>
        <dbReference type="Proteomes" id="UP001162131"/>
    </source>
</evidence>
<dbReference type="Pfam" id="PF00293">
    <property type="entry name" value="NUDIX"/>
    <property type="match status" value="1"/>
</dbReference>
<dbReference type="InterPro" id="IPR003293">
    <property type="entry name" value="Nudix_hydrolase6-like"/>
</dbReference>
<evidence type="ECO:0000256" key="3">
    <source>
        <dbReference type="RuleBase" id="RU003476"/>
    </source>
</evidence>
<keyword evidence="2 3" id="KW-0378">Hydrolase</keyword>
<dbReference type="Gene3D" id="3.40.630.30">
    <property type="match status" value="1"/>
</dbReference>
<organism evidence="5 6">
    <name type="scientific">Blepharisma stoltei</name>
    <dbReference type="NCBI Taxonomy" id="1481888"/>
    <lineage>
        <taxon>Eukaryota</taxon>
        <taxon>Sar</taxon>
        <taxon>Alveolata</taxon>
        <taxon>Ciliophora</taxon>
        <taxon>Postciliodesmatophora</taxon>
        <taxon>Heterotrichea</taxon>
        <taxon>Heterotrichida</taxon>
        <taxon>Blepharismidae</taxon>
        <taxon>Blepharisma</taxon>
    </lineage>
</organism>
<evidence type="ECO:0000256" key="1">
    <source>
        <dbReference type="ARBA" id="ARBA00005582"/>
    </source>
</evidence>
<accession>A0AAU9K5X1</accession>
<comment type="similarity">
    <text evidence="1 3">Belongs to the Nudix hydrolase family.</text>
</comment>
<evidence type="ECO:0000256" key="2">
    <source>
        <dbReference type="ARBA" id="ARBA00022801"/>
    </source>
</evidence>
<dbReference type="PANTHER" id="PTHR13994">
    <property type="entry name" value="NUDIX HYDROLASE RELATED"/>
    <property type="match status" value="1"/>
</dbReference>
<dbReference type="SUPFAM" id="SSF55811">
    <property type="entry name" value="Nudix"/>
    <property type="match status" value="1"/>
</dbReference>
<gene>
    <name evidence="5" type="ORF">BSTOLATCC_MIC59668</name>
</gene>
<evidence type="ECO:0000313" key="5">
    <source>
        <dbReference type="EMBL" id="CAG9333859.1"/>
    </source>
</evidence>
<reference evidence="5" key="1">
    <citation type="submission" date="2021-09" db="EMBL/GenBank/DDBJ databases">
        <authorList>
            <consortium name="AG Swart"/>
            <person name="Singh M."/>
            <person name="Singh A."/>
            <person name="Seah K."/>
            <person name="Emmerich C."/>
        </authorList>
    </citation>
    <scope>NUCLEOTIDE SEQUENCE</scope>
    <source>
        <strain evidence="5">ATCC30299</strain>
    </source>
</reference>
<sequence>MLQGIKDLYNCFHVAKTLLPPNFPAVLEASLDIWKKDTKAVWIEIPNSQLEFVKVCKDKGFYPHHVSENGIMMAKWLLDSENKLPGYSSHYIGAGGIIFRNQNEMLGLKNTYDKFGKPLWRVPGGLVESNETIMEGVVREVKEETGIDTRAIGVLGFREVLKFQFGQPDIYFLVYLEPLNFEIKEDKVEVIDTCWIPFDRFINETAQGIARDLLRFMYQDSKVPPQEYFRNIALRYQPHNVQYPNYASLQHFYYSQTNLNKS</sequence>
<dbReference type="InterPro" id="IPR040618">
    <property type="entry name" value="Pre-Nudix"/>
</dbReference>
<dbReference type="AlphaFoldDB" id="A0AAU9K5X1"/>
<dbReference type="GO" id="GO:0035529">
    <property type="term" value="F:NADH pyrophosphatase activity"/>
    <property type="evidence" value="ECO:0007669"/>
    <property type="project" value="TreeGrafter"/>
</dbReference>
<dbReference type="InterPro" id="IPR015797">
    <property type="entry name" value="NUDIX_hydrolase-like_dom_sf"/>
</dbReference>
<name>A0AAU9K5X1_9CILI</name>
<dbReference type="PROSITE" id="PS00893">
    <property type="entry name" value="NUDIX_BOX"/>
    <property type="match status" value="1"/>
</dbReference>
<dbReference type="GO" id="GO:0051287">
    <property type="term" value="F:NAD binding"/>
    <property type="evidence" value="ECO:0007669"/>
    <property type="project" value="TreeGrafter"/>
</dbReference>